<organism evidence="3 4">
    <name type="scientific">Pseudonocardia yuanmonensis</name>
    <dbReference type="NCBI Taxonomy" id="1095914"/>
    <lineage>
        <taxon>Bacteria</taxon>
        <taxon>Bacillati</taxon>
        <taxon>Actinomycetota</taxon>
        <taxon>Actinomycetes</taxon>
        <taxon>Pseudonocardiales</taxon>
        <taxon>Pseudonocardiaceae</taxon>
        <taxon>Pseudonocardia</taxon>
    </lineage>
</organism>
<feature type="transmembrane region" description="Helical" evidence="2">
    <location>
        <begin position="46"/>
        <end position="65"/>
    </location>
</feature>
<feature type="region of interest" description="Disordered" evidence="1">
    <location>
        <begin position="106"/>
        <end position="135"/>
    </location>
</feature>
<feature type="transmembrane region" description="Helical" evidence="2">
    <location>
        <begin position="17"/>
        <end position="39"/>
    </location>
</feature>
<evidence type="ECO:0000256" key="1">
    <source>
        <dbReference type="SAM" id="MobiDB-lite"/>
    </source>
</evidence>
<evidence type="ECO:0000313" key="4">
    <source>
        <dbReference type="Proteomes" id="UP001500325"/>
    </source>
</evidence>
<keyword evidence="4" id="KW-1185">Reference proteome</keyword>
<protein>
    <submittedName>
        <fullName evidence="3">Uncharacterized protein</fullName>
    </submittedName>
</protein>
<keyword evidence="2" id="KW-1133">Transmembrane helix</keyword>
<gene>
    <name evidence="3" type="ORF">GCM10023215_29690</name>
</gene>
<name>A0ABP8WJS9_9PSEU</name>
<evidence type="ECO:0000256" key="2">
    <source>
        <dbReference type="SAM" id="Phobius"/>
    </source>
</evidence>
<accession>A0ABP8WJS9</accession>
<sequence>MVALGAVLGAQTSGQGLIAALLTCIAVGGVLGLLQGWLIGRTGMNSLVVTIGSLIAVQGAAQTLAGDRTVLVSDLRVSDLLGQGIAFVLQPSSVIAIVVAIAPASSWPAPASGGRSTPSGEPGRRQRPPASRTSS</sequence>
<evidence type="ECO:0000313" key="3">
    <source>
        <dbReference type="EMBL" id="GAA4690946.1"/>
    </source>
</evidence>
<dbReference type="RefSeq" id="WP_345381086.1">
    <property type="nucleotide sequence ID" value="NZ_BAABIC010000009.1"/>
</dbReference>
<keyword evidence="2" id="KW-0472">Membrane</keyword>
<feature type="transmembrane region" description="Helical" evidence="2">
    <location>
        <begin position="85"/>
        <end position="105"/>
    </location>
</feature>
<keyword evidence="2" id="KW-0812">Transmembrane</keyword>
<proteinExistence type="predicted"/>
<comment type="caution">
    <text evidence="3">The sequence shown here is derived from an EMBL/GenBank/DDBJ whole genome shotgun (WGS) entry which is preliminary data.</text>
</comment>
<reference evidence="4" key="1">
    <citation type="journal article" date="2019" name="Int. J. Syst. Evol. Microbiol.">
        <title>The Global Catalogue of Microorganisms (GCM) 10K type strain sequencing project: providing services to taxonomists for standard genome sequencing and annotation.</title>
        <authorList>
            <consortium name="The Broad Institute Genomics Platform"/>
            <consortium name="The Broad Institute Genome Sequencing Center for Infectious Disease"/>
            <person name="Wu L."/>
            <person name="Ma J."/>
        </authorList>
    </citation>
    <scope>NUCLEOTIDE SEQUENCE [LARGE SCALE GENOMIC DNA]</scope>
    <source>
        <strain evidence="4">JCM 18055</strain>
    </source>
</reference>
<dbReference type="EMBL" id="BAABIC010000009">
    <property type="protein sequence ID" value="GAA4690946.1"/>
    <property type="molecule type" value="Genomic_DNA"/>
</dbReference>
<dbReference type="Proteomes" id="UP001500325">
    <property type="component" value="Unassembled WGS sequence"/>
</dbReference>